<dbReference type="AlphaFoldDB" id="U6KTK9"/>
<dbReference type="OrthoDB" id="10251230at2759"/>
<accession>U6KTK9</accession>
<dbReference type="Pfam" id="PF00995">
    <property type="entry name" value="Sec1"/>
    <property type="match status" value="1"/>
</dbReference>
<reference evidence="3" key="1">
    <citation type="submission" date="2013-10" db="EMBL/GenBank/DDBJ databases">
        <title>Genomic analysis of the causative agents of coccidiosis in chickens.</title>
        <authorList>
            <person name="Reid A.J."/>
            <person name="Blake D."/>
            <person name="Billington K."/>
            <person name="Browne H."/>
            <person name="Dunn M."/>
            <person name="Hung S."/>
            <person name="Kawahara F."/>
            <person name="Miranda-Saavedra D."/>
            <person name="Mourier T."/>
            <person name="Nagra H."/>
            <person name="Otto T.D."/>
            <person name="Rawlings N."/>
            <person name="Sanchez A."/>
            <person name="Sanders M."/>
            <person name="Subramaniam C."/>
            <person name="Tay Y."/>
            <person name="Dear P."/>
            <person name="Doerig C."/>
            <person name="Gruber A."/>
            <person name="Parkinson J."/>
            <person name="Shirley M."/>
            <person name="Wan K.L."/>
            <person name="Berriman M."/>
            <person name="Tomley F."/>
            <person name="Pain A."/>
        </authorList>
    </citation>
    <scope>NUCLEOTIDE SEQUENCE [LARGE SCALE GENOMIC DNA]</scope>
    <source>
        <strain evidence="3">Houghton</strain>
    </source>
</reference>
<keyword evidence="4" id="KW-1185">Reference proteome</keyword>
<gene>
    <name evidence="3" type="ORF">ETH_00042965</name>
</gene>
<dbReference type="InterPro" id="IPR001619">
    <property type="entry name" value="Sec1-like"/>
</dbReference>
<evidence type="ECO:0000313" key="3">
    <source>
        <dbReference type="EMBL" id="CDJ38840.1"/>
    </source>
</evidence>
<dbReference type="InterPro" id="IPR043154">
    <property type="entry name" value="Sec-1-like_dom1"/>
</dbReference>
<dbReference type="Proteomes" id="UP000030747">
    <property type="component" value="Unassembled WGS sequence"/>
</dbReference>
<dbReference type="VEuPathDB" id="ToxoDB:ETH_00042965"/>
<comment type="similarity">
    <text evidence="1">Belongs to the STXBP/unc-18/SEC1 family.</text>
</comment>
<dbReference type="GO" id="GO:0016192">
    <property type="term" value="P:vesicle-mediated transport"/>
    <property type="evidence" value="ECO:0007669"/>
    <property type="project" value="InterPro"/>
</dbReference>
<evidence type="ECO:0000313" key="4">
    <source>
        <dbReference type="Proteomes" id="UP000030747"/>
    </source>
</evidence>
<dbReference type="GeneID" id="25257632"/>
<reference evidence="3" key="2">
    <citation type="submission" date="2013-10" db="EMBL/GenBank/DDBJ databases">
        <authorList>
            <person name="Aslett M."/>
        </authorList>
    </citation>
    <scope>NUCLEOTIDE SEQUENCE [LARGE SCALE GENOMIC DNA]</scope>
    <source>
        <strain evidence="3">Houghton</strain>
    </source>
</reference>
<organism evidence="3 4">
    <name type="scientific">Eimeria tenella</name>
    <name type="common">Coccidian parasite</name>
    <dbReference type="NCBI Taxonomy" id="5802"/>
    <lineage>
        <taxon>Eukaryota</taxon>
        <taxon>Sar</taxon>
        <taxon>Alveolata</taxon>
        <taxon>Apicomplexa</taxon>
        <taxon>Conoidasida</taxon>
        <taxon>Coccidia</taxon>
        <taxon>Eucoccidiorida</taxon>
        <taxon>Eimeriorina</taxon>
        <taxon>Eimeriidae</taxon>
        <taxon>Eimeria</taxon>
    </lineage>
</organism>
<dbReference type="SUPFAM" id="SSF56815">
    <property type="entry name" value="Sec1/munc18-like (SM) proteins"/>
    <property type="match status" value="1"/>
</dbReference>
<sequence>MSFDLEQRQTAALQEMLQLRKPQNSAFGGPRGPLSGGPQQPGGGPWKVLIFDEAAKDILAPLMTVGVLRRHGVTLPLSLGAPRSSILEAPAVYLIGSSSKNLELILKDLKNKIYSFFYFNFISQVPTPFLQALAEGAAKATQQSHCDNSRRRGSGPDDEGL</sequence>
<protein>
    <recommendedName>
        <fullName evidence="5">Sec1 family domain-containing protein</fullName>
    </recommendedName>
</protein>
<feature type="region of interest" description="Disordered" evidence="2">
    <location>
        <begin position="140"/>
        <end position="161"/>
    </location>
</feature>
<dbReference type="OMA" id="IRESTTH"/>
<evidence type="ECO:0000256" key="1">
    <source>
        <dbReference type="ARBA" id="ARBA00009884"/>
    </source>
</evidence>
<dbReference type="RefSeq" id="XP_013229596.1">
    <property type="nucleotide sequence ID" value="XM_013374142.1"/>
</dbReference>
<dbReference type="InterPro" id="IPR036045">
    <property type="entry name" value="Sec1-like_sf"/>
</dbReference>
<evidence type="ECO:0000256" key="2">
    <source>
        <dbReference type="SAM" id="MobiDB-lite"/>
    </source>
</evidence>
<dbReference type="VEuPathDB" id="ToxoDB:ETH2_0609700"/>
<proteinExistence type="inferred from homology"/>
<dbReference type="Gene3D" id="3.40.50.2060">
    <property type="match status" value="1"/>
</dbReference>
<name>U6KTK9_EIMTE</name>
<dbReference type="EMBL" id="HG674092">
    <property type="protein sequence ID" value="CDJ38840.1"/>
    <property type="molecule type" value="Genomic_DNA"/>
</dbReference>
<evidence type="ECO:0008006" key="5">
    <source>
        <dbReference type="Google" id="ProtNLM"/>
    </source>
</evidence>